<dbReference type="Pfam" id="PF01152">
    <property type="entry name" value="Bac_globin"/>
    <property type="match status" value="1"/>
</dbReference>
<dbReference type="InterPro" id="IPR012292">
    <property type="entry name" value="Globin/Proto"/>
</dbReference>
<dbReference type="PANTHER" id="PTHR47366">
    <property type="entry name" value="TWO-ON-TWO HEMOGLOBIN-3"/>
    <property type="match status" value="1"/>
</dbReference>
<dbReference type="CDD" id="cd14773">
    <property type="entry name" value="TrHb2_PhHbO-like_O"/>
    <property type="match status" value="1"/>
</dbReference>
<dbReference type="InterPro" id="IPR044203">
    <property type="entry name" value="GlbO/GLB3-like"/>
</dbReference>
<comment type="caution">
    <text evidence="6">The sequence shown here is derived from an EMBL/GenBank/DDBJ whole genome shotgun (WGS) entry which is preliminary data.</text>
</comment>
<dbReference type="PANTHER" id="PTHR47366:SF1">
    <property type="entry name" value="TWO-ON-TWO HEMOGLOBIN-3"/>
    <property type="match status" value="1"/>
</dbReference>
<keyword evidence="1" id="KW-0813">Transport</keyword>
<evidence type="ECO:0000256" key="1">
    <source>
        <dbReference type="ARBA" id="ARBA00022448"/>
    </source>
</evidence>
<evidence type="ECO:0000313" key="6">
    <source>
        <dbReference type="EMBL" id="CAH0991621.1"/>
    </source>
</evidence>
<keyword evidence="4" id="KW-0408">Iron</keyword>
<comment type="similarity">
    <text evidence="5">Belongs to the truncated hemoglobin family. Group II subfamily.</text>
</comment>
<evidence type="ECO:0000256" key="5">
    <source>
        <dbReference type="ARBA" id="ARBA00034496"/>
    </source>
</evidence>
<keyword evidence="7" id="KW-1185">Reference proteome</keyword>
<keyword evidence="2" id="KW-0349">Heme</keyword>
<organism evidence="6 7">
    <name type="scientific">Sinobacterium norvegicum</name>
    <dbReference type="NCBI Taxonomy" id="1641715"/>
    <lineage>
        <taxon>Bacteria</taxon>
        <taxon>Pseudomonadati</taxon>
        <taxon>Pseudomonadota</taxon>
        <taxon>Gammaproteobacteria</taxon>
        <taxon>Cellvibrionales</taxon>
        <taxon>Spongiibacteraceae</taxon>
        <taxon>Sinobacterium</taxon>
    </lineage>
</organism>
<evidence type="ECO:0000313" key="7">
    <source>
        <dbReference type="Proteomes" id="UP000838100"/>
    </source>
</evidence>
<reference evidence="6" key="1">
    <citation type="submission" date="2021-12" db="EMBL/GenBank/DDBJ databases">
        <authorList>
            <person name="Rodrigo-Torres L."/>
            <person name="Arahal R. D."/>
            <person name="Lucena T."/>
        </authorList>
    </citation>
    <scope>NUCLEOTIDE SEQUENCE</scope>
    <source>
        <strain evidence="6">CECT 8267</strain>
    </source>
</reference>
<dbReference type="InterPro" id="IPR001486">
    <property type="entry name" value="Hemoglobin_trunc"/>
</dbReference>
<dbReference type="Gene3D" id="1.10.490.10">
    <property type="entry name" value="Globins"/>
    <property type="match status" value="1"/>
</dbReference>
<accession>A0ABM9AEJ9</accession>
<dbReference type="RefSeq" id="WP_237444266.1">
    <property type="nucleotide sequence ID" value="NZ_CAKLPX010000001.1"/>
</dbReference>
<name>A0ABM9AEJ9_9GAMM</name>
<sequence>MSEMNLAYGNGDTSYQAAGGFEGLQKLAAAFYCAMDVLPEARKIRAMHSSDLAESTDKLARFLSGWLGGPKLYRETYGSIAIPRAHAHLDIDEAARDAWLKCMEVALSKQPYQQSFKDYMLRELYTPAERSRIAAQKSQR</sequence>
<dbReference type="EMBL" id="CAKLPX010000001">
    <property type="protein sequence ID" value="CAH0991621.1"/>
    <property type="molecule type" value="Genomic_DNA"/>
</dbReference>
<dbReference type="InterPro" id="IPR009050">
    <property type="entry name" value="Globin-like_sf"/>
</dbReference>
<evidence type="ECO:0000256" key="4">
    <source>
        <dbReference type="ARBA" id="ARBA00023004"/>
    </source>
</evidence>
<keyword evidence="3" id="KW-0479">Metal-binding</keyword>
<evidence type="ECO:0000256" key="3">
    <source>
        <dbReference type="ARBA" id="ARBA00022723"/>
    </source>
</evidence>
<gene>
    <name evidence="6" type="primary">yjbI_1</name>
    <name evidence="6" type="ORF">SIN8267_01730</name>
</gene>
<protein>
    <submittedName>
        <fullName evidence="6">Group 2 truncated hemoglobin YjbI</fullName>
    </submittedName>
</protein>
<dbReference type="SUPFAM" id="SSF46458">
    <property type="entry name" value="Globin-like"/>
    <property type="match status" value="1"/>
</dbReference>
<evidence type="ECO:0000256" key="2">
    <source>
        <dbReference type="ARBA" id="ARBA00022617"/>
    </source>
</evidence>
<dbReference type="Proteomes" id="UP000838100">
    <property type="component" value="Unassembled WGS sequence"/>
</dbReference>
<proteinExistence type="inferred from homology"/>